<dbReference type="EMBL" id="UOFP01000147">
    <property type="protein sequence ID" value="VAW86572.1"/>
    <property type="molecule type" value="Genomic_DNA"/>
</dbReference>
<keyword evidence="2" id="KW-0347">Helicase</keyword>
<dbReference type="GO" id="GO:0003676">
    <property type="term" value="F:nucleic acid binding"/>
    <property type="evidence" value="ECO:0007669"/>
    <property type="project" value="InterPro"/>
</dbReference>
<dbReference type="InterPro" id="IPR002121">
    <property type="entry name" value="HRDC_dom"/>
</dbReference>
<proteinExistence type="predicted"/>
<organism evidence="2">
    <name type="scientific">hydrothermal vent metagenome</name>
    <dbReference type="NCBI Taxonomy" id="652676"/>
    <lineage>
        <taxon>unclassified sequences</taxon>
        <taxon>metagenomes</taxon>
        <taxon>ecological metagenomes</taxon>
    </lineage>
</organism>
<evidence type="ECO:0000259" key="1">
    <source>
        <dbReference type="PROSITE" id="PS50967"/>
    </source>
</evidence>
<dbReference type="InterPro" id="IPR044876">
    <property type="entry name" value="HRDC_dom_sf"/>
</dbReference>
<keyword evidence="2" id="KW-0067">ATP-binding</keyword>
<dbReference type="AlphaFoldDB" id="A0A3B0ZGK6"/>
<reference evidence="2" key="1">
    <citation type="submission" date="2018-06" db="EMBL/GenBank/DDBJ databases">
        <authorList>
            <person name="Zhirakovskaya E."/>
        </authorList>
    </citation>
    <scope>NUCLEOTIDE SEQUENCE</scope>
</reference>
<keyword evidence="2" id="KW-0378">Hydrolase</keyword>
<dbReference type="GO" id="GO:0004386">
    <property type="term" value="F:helicase activity"/>
    <property type="evidence" value="ECO:0007669"/>
    <property type="project" value="UniProtKB-KW"/>
</dbReference>
<dbReference type="PROSITE" id="PS50967">
    <property type="entry name" value="HRDC"/>
    <property type="match status" value="1"/>
</dbReference>
<feature type="non-terminal residue" evidence="2">
    <location>
        <position position="1"/>
    </location>
</feature>
<dbReference type="Gene3D" id="1.10.150.80">
    <property type="entry name" value="HRDC domain"/>
    <property type="match status" value="1"/>
</dbReference>
<feature type="domain" description="HRDC" evidence="1">
    <location>
        <begin position="1"/>
        <end position="44"/>
    </location>
</feature>
<dbReference type="GO" id="GO:0000166">
    <property type="term" value="F:nucleotide binding"/>
    <property type="evidence" value="ECO:0007669"/>
    <property type="project" value="InterPro"/>
</dbReference>
<dbReference type="SUPFAM" id="SSF47819">
    <property type="entry name" value="HRDC-like"/>
    <property type="match status" value="1"/>
</dbReference>
<protein>
    <submittedName>
        <fullName evidence="2">ATP-dependent DNA helicase RecQ</fullName>
    </submittedName>
</protein>
<dbReference type="Pfam" id="PF00570">
    <property type="entry name" value="HRDC"/>
    <property type="match status" value="1"/>
</dbReference>
<dbReference type="InterPro" id="IPR010997">
    <property type="entry name" value="HRDC-like_sf"/>
</dbReference>
<sequence length="44" mass="4795">DSTLREMVISRPANLLAMGQITGVGVKKLERYGDDFVGIITLSE</sequence>
<name>A0A3B0ZGK6_9ZZZZ</name>
<gene>
    <name evidence="2" type="ORF">MNBD_GAMMA18-412</name>
</gene>
<accession>A0A3B0ZGK6</accession>
<evidence type="ECO:0000313" key="2">
    <source>
        <dbReference type="EMBL" id="VAW86572.1"/>
    </source>
</evidence>
<keyword evidence="2" id="KW-0547">Nucleotide-binding</keyword>